<evidence type="ECO:0000313" key="10">
    <source>
        <dbReference type="Proteomes" id="UP000198510"/>
    </source>
</evidence>
<feature type="transmembrane region" description="Helical" evidence="8">
    <location>
        <begin position="133"/>
        <end position="166"/>
    </location>
</feature>
<keyword evidence="5 8" id="KW-0472">Membrane</keyword>
<dbReference type="AlphaFoldDB" id="A0A1G9N009"/>
<feature type="transmembrane region" description="Helical" evidence="8">
    <location>
        <begin position="37"/>
        <end position="57"/>
    </location>
</feature>
<name>A0A1G9N009_9BACT</name>
<evidence type="ECO:0000256" key="6">
    <source>
        <dbReference type="ARBA" id="ARBA00032370"/>
    </source>
</evidence>
<accession>A0A1G9N009</accession>
<gene>
    <name evidence="9" type="ORF">SAMN05421823_108130</name>
</gene>
<feature type="transmembrane region" description="Helical" evidence="8">
    <location>
        <begin position="321"/>
        <end position="340"/>
    </location>
</feature>
<evidence type="ECO:0000256" key="5">
    <source>
        <dbReference type="ARBA" id="ARBA00023136"/>
    </source>
</evidence>
<keyword evidence="10" id="KW-1185">Reference proteome</keyword>
<comment type="subcellular location">
    <subcellularLocation>
        <location evidence="1">Membrane</location>
        <topology evidence="1">Multi-pass membrane protein</topology>
    </subcellularLocation>
</comment>
<feature type="transmembrane region" description="Helical" evidence="8">
    <location>
        <begin position="64"/>
        <end position="83"/>
    </location>
</feature>
<dbReference type="PROSITE" id="PS00428">
    <property type="entry name" value="FTSW_RODA_SPOVE"/>
    <property type="match status" value="1"/>
</dbReference>
<sequence length="420" mass="46727">MVLLYAALVLIGWSNIFAVTYDPQADQSIFDMELNSGRQMIWIICSSILLILPIMVIDFRFYESFSYVIYAVFLLVLLSPFVLGSEINGSKSWVKLGALQIQPAEFAKFATALCLARYLDRPQVKLNQLKEQLVVAGIIGLPAIIIILQNETGSTLVFSAFIVALYREGLPSWIPVLGLIAVALFVLTLFVPQMYLLIAFSILAVVAFAYVMFNERTVMRKVRMTGLIVGALALMAGEVSGVNFFINNILQPHQQVRIKALINPEYDPSGFGYQVIQSKIAIGSGGLSGKGFLQGTQTKFDFVPEQSTDFIFCTIGEEHGWTGSVFIISLFVALLARIIYRAEQQRTPFTRVYGYCVAGILFFHFTVNIGMTIGLFPVIGIPLPFFSYGGSSLWSFTILLFIFIKLDAHRSQVIGRTLYT</sequence>
<keyword evidence="4 8" id="KW-1133">Transmembrane helix</keyword>
<evidence type="ECO:0000256" key="1">
    <source>
        <dbReference type="ARBA" id="ARBA00004141"/>
    </source>
</evidence>
<feature type="transmembrane region" description="Helical" evidence="8">
    <location>
        <begin position="196"/>
        <end position="213"/>
    </location>
</feature>
<dbReference type="InterPro" id="IPR018365">
    <property type="entry name" value="Cell_cycle_FtsW-rel_CS"/>
</dbReference>
<dbReference type="InterPro" id="IPR001182">
    <property type="entry name" value="FtsW/RodA"/>
</dbReference>
<keyword evidence="2 8" id="KW-0812">Transmembrane</keyword>
<evidence type="ECO:0000256" key="7">
    <source>
        <dbReference type="ARBA" id="ARBA00033270"/>
    </source>
</evidence>
<protein>
    <recommendedName>
        <fullName evidence="7">Cell wall polymerase</fullName>
    </recommendedName>
    <alternativeName>
        <fullName evidence="6">Peptidoglycan polymerase</fullName>
    </alternativeName>
</protein>
<dbReference type="PANTHER" id="PTHR30474">
    <property type="entry name" value="CELL CYCLE PROTEIN"/>
    <property type="match status" value="1"/>
</dbReference>
<evidence type="ECO:0000313" key="9">
    <source>
        <dbReference type="EMBL" id="SDL79477.1"/>
    </source>
</evidence>
<evidence type="ECO:0000256" key="2">
    <source>
        <dbReference type="ARBA" id="ARBA00022692"/>
    </source>
</evidence>
<evidence type="ECO:0000256" key="3">
    <source>
        <dbReference type="ARBA" id="ARBA00022960"/>
    </source>
</evidence>
<dbReference type="GO" id="GO:0008360">
    <property type="term" value="P:regulation of cell shape"/>
    <property type="evidence" value="ECO:0007669"/>
    <property type="project" value="UniProtKB-KW"/>
</dbReference>
<dbReference type="NCBIfam" id="NF037961">
    <property type="entry name" value="RodA_shape"/>
    <property type="match status" value="1"/>
</dbReference>
<dbReference type="GO" id="GO:0051301">
    <property type="term" value="P:cell division"/>
    <property type="evidence" value="ECO:0007669"/>
    <property type="project" value="InterPro"/>
</dbReference>
<feature type="transmembrane region" description="Helical" evidence="8">
    <location>
        <begin position="352"/>
        <end position="379"/>
    </location>
</feature>
<feature type="transmembrane region" description="Helical" evidence="8">
    <location>
        <begin position="385"/>
        <end position="404"/>
    </location>
</feature>
<dbReference type="STRING" id="1075417.SAMN05421823_108130"/>
<dbReference type="PANTHER" id="PTHR30474:SF1">
    <property type="entry name" value="PEPTIDOGLYCAN GLYCOSYLTRANSFERASE MRDB"/>
    <property type="match status" value="1"/>
</dbReference>
<dbReference type="GO" id="GO:0015648">
    <property type="term" value="F:lipid-linked peptidoglycan transporter activity"/>
    <property type="evidence" value="ECO:0007669"/>
    <property type="project" value="TreeGrafter"/>
</dbReference>
<evidence type="ECO:0000256" key="4">
    <source>
        <dbReference type="ARBA" id="ARBA00022989"/>
    </source>
</evidence>
<reference evidence="9 10" key="1">
    <citation type="submission" date="2016-10" db="EMBL/GenBank/DDBJ databases">
        <authorList>
            <person name="de Groot N.N."/>
        </authorList>
    </citation>
    <scope>NUCLEOTIDE SEQUENCE [LARGE SCALE GENOMIC DNA]</scope>
    <source>
        <strain evidence="9 10">DSM 25186</strain>
    </source>
</reference>
<keyword evidence="3" id="KW-0133">Cell shape</keyword>
<proteinExistence type="predicted"/>
<dbReference type="EMBL" id="FNFO01000008">
    <property type="protein sequence ID" value="SDL79477.1"/>
    <property type="molecule type" value="Genomic_DNA"/>
</dbReference>
<dbReference type="Pfam" id="PF01098">
    <property type="entry name" value="FTSW_RODA_SPOVE"/>
    <property type="match status" value="2"/>
</dbReference>
<dbReference type="Proteomes" id="UP000198510">
    <property type="component" value="Unassembled WGS sequence"/>
</dbReference>
<organism evidence="9 10">
    <name type="scientific">Catalinimonas alkaloidigena</name>
    <dbReference type="NCBI Taxonomy" id="1075417"/>
    <lineage>
        <taxon>Bacteria</taxon>
        <taxon>Pseudomonadati</taxon>
        <taxon>Bacteroidota</taxon>
        <taxon>Cytophagia</taxon>
        <taxon>Cytophagales</taxon>
        <taxon>Catalimonadaceae</taxon>
        <taxon>Catalinimonas</taxon>
    </lineage>
</organism>
<feature type="transmembrane region" description="Helical" evidence="8">
    <location>
        <begin position="225"/>
        <end position="246"/>
    </location>
</feature>
<evidence type="ECO:0000256" key="8">
    <source>
        <dbReference type="SAM" id="Phobius"/>
    </source>
</evidence>
<dbReference type="GO" id="GO:0005886">
    <property type="term" value="C:plasma membrane"/>
    <property type="evidence" value="ECO:0007669"/>
    <property type="project" value="TreeGrafter"/>
</dbReference>
<dbReference type="GO" id="GO:0032153">
    <property type="term" value="C:cell division site"/>
    <property type="evidence" value="ECO:0007669"/>
    <property type="project" value="TreeGrafter"/>
</dbReference>
<feature type="transmembrane region" description="Helical" evidence="8">
    <location>
        <begin position="173"/>
        <end position="190"/>
    </location>
</feature>